<proteinExistence type="predicted"/>
<protein>
    <submittedName>
        <fullName evidence="2">Uncharacterized protein</fullName>
    </submittedName>
</protein>
<name>A0ABU5SXN0_9CYAN</name>
<evidence type="ECO:0000313" key="3">
    <source>
        <dbReference type="Proteomes" id="UP001302329"/>
    </source>
</evidence>
<evidence type="ECO:0000256" key="1">
    <source>
        <dbReference type="SAM" id="Phobius"/>
    </source>
</evidence>
<keyword evidence="1" id="KW-0812">Transmembrane</keyword>
<dbReference type="EMBL" id="JAYGHY010000042">
    <property type="protein sequence ID" value="MEA5443248.1"/>
    <property type="molecule type" value="Genomic_DNA"/>
</dbReference>
<dbReference type="Proteomes" id="UP001302329">
    <property type="component" value="Unassembled WGS sequence"/>
</dbReference>
<feature type="transmembrane region" description="Helical" evidence="1">
    <location>
        <begin position="117"/>
        <end position="137"/>
    </location>
</feature>
<reference evidence="2 3" key="1">
    <citation type="submission" date="2023-12" db="EMBL/GenBank/DDBJ databases">
        <title>Baltic Sea Cyanobacteria.</title>
        <authorList>
            <person name="Delbaje E."/>
            <person name="Fewer D.P."/>
            <person name="Shishido T.K."/>
        </authorList>
    </citation>
    <scope>NUCLEOTIDE SEQUENCE [LARGE SCALE GENOMIC DNA]</scope>
    <source>
        <strain evidence="2 3">UHCC 0281</strain>
    </source>
</reference>
<keyword evidence="1" id="KW-1133">Transmembrane helix</keyword>
<feature type="transmembrane region" description="Helical" evidence="1">
    <location>
        <begin position="77"/>
        <end position="97"/>
    </location>
</feature>
<keyword evidence="1" id="KW-0472">Membrane</keyword>
<evidence type="ECO:0000313" key="2">
    <source>
        <dbReference type="EMBL" id="MEA5443248.1"/>
    </source>
</evidence>
<gene>
    <name evidence="2" type="ORF">VB739_11855</name>
</gene>
<feature type="transmembrane region" description="Helical" evidence="1">
    <location>
        <begin position="223"/>
        <end position="243"/>
    </location>
</feature>
<dbReference type="RefSeq" id="WP_323357252.1">
    <property type="nucleotide sequence ID" value="NZ_JAYGHY010000042.1"/>
</dbReference>
<comment type="caution">
    <text evidence="2">The sequence shown here is derived from an EMBL/GenBank/DDBJ whole genome shotgun (WGS) entry which is preliminary data.</text>
</comment>
<accession>A0ABU5SXN0</accession>
<keyword evidence="3" id="KW-1185">Reference proteome</keyword>
<sequence length="291" mass="32699">MIRKHAKKVKIKARAMAKESTPKESNELVGYQRHELAWTLHWVGVALLAYFVVDLCFQAWPVALLKPAWLDRMNGFLVSRGTIPLIGGLFVAGAASVDTHSKEITNRANLLRRFASWAAIGYLLLVPIQVYSGVMLLRAQQQQATQLLANATKSAEAIQQSSNEAELRIAYAQIPGSKEALPEQLPLPLNVLRDRLVEMINARSKRAEYDFEQRMSSLWQRSLGLIFGNILRALIFFLGFAAIGRSSPNQPTLLLLVLTRNWGVTKRNRRRGGQKLAPEIPEEWMVSDDNT</sequence>
<organism evidence="2 3">
    <name type="scientific">Cyanobium gracile UHCC 0281</name>
    <dbReference type="NCBI Taxonomy" id="3110309"/>
    <lineage>
        <taxon>Bacteria</taxon>
        <taxon>Bacillati</taxon>
        <taxon>Cyanobacteriota</taxon>
        <taxon>Cyanophyceae</taxon>
        <taxon>Synechococcales</taxon>
        <taxon>Prochlorococcaceae</taxon>
        <taxon>Cyanobium</taxon>
    </lineage>
</organism>